<dbReference type="PIRSF" id="PIRSF002854">
    <property type="entry name" value="MetQ"/>
    <property type="match status" value="1"/>
</dbReference>
<dbReference type="Pfam" id="PF03180">
    <property type="entry name" value="Lipoprotein_9"/>
    <property type="match status" value="1"/>
</dbReference>
<evidence type="ECO:0000256" key="7">
    <source>
        <dbReference type="PIRSR" id="PIRSR002854-1"/>
    </source>
</evidence>
<evidence type="ECO:0000256" key="5">
    <source>
        <dbReference type="ARBA" id="ARBA00023288"/>
    </source>
</evidence>
<dbReference type="EMBL" id="FNYW01000002">
    <property type="protein sequence ID" value="SEI51822.1"/>
    <property type="molecule type" value="Genomic_DNA"/>
</dbReference>
<dbReference type="AlphaFoldDB" id="A0A1H6RKW5"/>
<evidence type="ECO:0000256" key="4">
    <source>
        <dbReference type="ARBA" id="ARBA00023139"/>
    </source>
</evidence>
<dbReference type="RefSeq" id="WP_091632112.1">
    <property type="nucleotide sequence ID" value="NZ_FNYW01000002.1"/>
</dbReference>
<sequence length="270" mass="29695">MKKTLILLGSSLLLAACGNNNDSAQDEQTLTVGASNVPHAEILEFVKPALEEEGITLEIETYNDYVIPNMALADGDLDANYFQHIPYFESQVEENDYDFTNAGSIHLEPLGAYSKRHTDLSELEKGATIFASNSVSDHGRVLGILSDAGLVKVDESVDVKDAGFDDVVENDLELEFKYDYDPALLPTLYAEDEGDVFFINSNFAVDHDLSPVDDAIALESSSSPYANIIAIRTEDQENENIAKLVDVLHSEKTKDFILDNWKGAVLPVDE</sequence>
<keyword evidence="5 6" id="KW-0449">Lipoprotein</keyword>
<dbReference type="PROSITE" id="PS51257">
    <property type="entry name" value="PROKAR_LIPOPROTEIN"/>
    <property type="match status" value="1"/>
</dbReference>
<comment type="similarity">
    <text evidence="6">Belongs to the nlpA lipoprotein family.</text>
</comment>
<feature type="lipid moiety-binding region" description="S-diacylglycerol cysteine" evidence="7">
    <location>
        <position position="17"/>
    </location>
</feature>
<dbReference type="Proteomes" id="UP000198564">
    <property type="component" value="Unassembled WGS sequence"/>
</dbReference>
<accession>A0A1H6RKW5</accession>
<keyword evidence="3" id="KW-0472">Membrane</keyword>
<organism evidence="8 9">
    <name type="scientific">Alkalibacterium gilvum</name>
    <dbReference type="NCBI Taxonomy" id="1130080"/>
    <lineage>
        <taxon>Bacteria</taxon>
        <taxon>Bacillati</taxon>
        <taxon>Bacillota</taxon>
        <taxon>Bacilli</taxon>
        <taxon>Lactobacillales</taxon>
        <taxon>Carnobacteriaceae</taxon>
        <taxon>Alkalibacterium</taxon>
    </lineage>
</organism>
<dbReference type="OrthoDB" id="9812878at2"/>
<proteinExistence type="inferred from homology"/>
<evidence type="ECO:0000256" key="6">
    <source>
        <dbReference type="PIRNR" id="PIRNR002854"/>
    </source>
</evidence>
<evidence type="ECO:0000313" key="9">
    <source>
        <dbReference type="Proteomes" id="UP000198564"/>
    </source>
</evidence>
<evidence type="ECO:0000256" key="2">
    <source>
        <dbReference type="ARBA" id="ARBA00022729"/>
    </source>
</evidence>
<dbReference type="SUPFAM" id="SSF53850">
    <property type="entry name" value="Periplasmic binding protein-like II"/>
    <property type="match status" value="1"/>
</dbReference>
<protein>
    <recommendedName>
        <fullName evidence="6">Lipoprotein</fullName>
    </recommendedName>
</protein>
<dbReference type="PANTHER" id="PTHR30429:SF0">
    <property type="entry name" value="METHIONINE-BINDING LIPOPROTEIN METQ"/>
    <property type="match status" value="1"/>
</dbReference>
<dbReference type="PANTHER" id="PTHR30429">
    <property type="entry name" value="D-METHIONINE-BINDING LIPOPROTEIN METQ"/>
    <property type="match status" value="1"/>
</dbReference>
<gene>
    <name evidence="8" type="ORF">SAMN04488113_10211</name>
</gene>
<keyword evidence="4" id="KW-0564">Palmitate</keyword>
<reference evidence="9" key="1">
    <citation type="submission" date="2016-10" db="EMBL/GenBank/DDBJ databases">
        <authorList>
            <person name="Varghese N."/>
            <person name="Submissions S."/>
        </authorList>
    </citation>
    <scope>NUCLEOTIDE SEQUENCE [LARGE SCALE GENOMIC DNA]</scope>
    <source>
        <strain evidence="9">DSM 25751</strain>
    </source>
</reference>
<evidence type="ECO:0000256" key="1">
    <source>
        <dbReference type="ARBA" id="ARBA00004635"/>
    </source>
</evidence>
<dbReference type="STRING" id="1130080.SAMN04488113_10211"/>
<evidence type="ECO:0000313" key="8">
    <source>
        <dbReference type="EMBL" id="SEI51822.1"/>
    </source>
</evidence>
<keyword evidence="9" id="KW-1185">Reference proteome</keyword>
<keyword evidence="2" id="KW-0732">Signal</keyword>
<dbReference type="Gene3D" id="3.40.190.10">
    <property type="entry name" value="Periplasmic binding protein-like II"/>
    <property type="match status" value="2"/>
</dbReference>
<dbReference type="GO" id="GO:0016020">
    <property type="term" value="C:membrane"/>
    <property type="evidence" value="ECO:0007669"/>
    <property type="project" value="UniProtKB-SubCell"/>
</dbReference>
<comment type="subcellular location">
    <subcellularLocation>
        <location evidence="1">Membrane</location>
        <topology evidence="1">Lipid-anchor</topology>
    </subcellularLocation>
</comment>
<dbReference type="InterPro" id="IPR004872">
    <property type="entry name" value="Lipoprotein_NlpA"/>
</dbReference>
<evidence type="ECO:0000256" key="3">
    <source>
        <dbReference type="ARBA" id="ARBA00023136"/>
    </source>
</evidence>
<name>A0A1H6RKW5_9LACT</name>